<keyword evidence="1 4" id="KW-0560">Oxidoreductase</keyword>
<dbReference type="PATRIC" id="fig|1300347.3.peg.647"/>
<gene>
    <name evidence="4" type="primary">ghrA</name>
    <name evidence="4" type="ORF">I601_0642</name>
</gene>
<dbReference type="PANTHER" id="PTHR43333:SF1">
    <property type="entry name" value="D-ISOMER SPECIFIC 2-HYDROXYACID DEHYDROGENASE NAD-BINDING DOMAIN-CONTAINING PROTEIN"/>
    <property type="match status" value="1"/>
</dbReference>
<keyword evidence="4" id="KW-0670">Pyruvate</keyword>
<proteinExistence type="predicted"/>
<keyword evidence="5" id="KW-1185">Reference proteome</keyword>
<evidence type="ECO:0000256" key="1">
    <source>
        <dbReference type="ARBA" id="ARBA00023002"/>
    </source>
</evidence>
<dbReference type="SUPFAM" id="SSF51735">
    <property type="entry name" value="NAD(P)-binding Rossmann-fold domains"/>
    <property type="match status" value="1"/>
</dbReference>
<dbReference type="KEGG" id="ndk:I601_0642"/>
<keyword evidence="2" id="KW-0520">NAD</keyword>
<feature type="domain" description="D-isomer specific 2-hydroxyacid dehydrogenase NAD-binding" evidence="3">
    <location>
        <begin position="113"/>
        <end position="279"/>
    </location>
</feature>
<dbReference type="EMBL" id="CP015079">
    <property type="protein sequence ID" value="ANH37094.1"/>
    <property type="molecule type" value="Genomic_DNA"/>
</dbReference>
<dbReference type="GO" id="GO:0030267">
    <property type="term" value="F:glyoxylate reductase (NADPH) activity"/>
    <property type="evidence" value="ECO:0007669"/>
    <property type="project" value="UniProtKB-EC"/>
</dbReference>
<evidence type="ECO:0000313" key="4">
    <source>
        <dbReference type="EMBL" id="ANH37094.1"/>
    </source>
</evidence>
<dbReference type="EC" id="1.1.1.79" evidence="4"/>
<accession>A0A1A9GFS0</accession>
<organism evidence="4 5">
    <name type="scientific">Nocardioides dokdonensis FR1436</name>
    <dbReference type="NCBI Taxonomy" id="1300347"/>
    <lineage>
        <taxon>Bacteria</taxon>
        <taxon>Bacillati</taxon>
        <taxon>Actinomycetota</taxon>
        <taxon>Actinomycetes</taxon>
        <taxon>Propionibacteriales</taxon>
        <taxon>Nocardioidaceae</taxon>
        <taxon>Nocardioides</taxon>
    </lineage>
</organism>
<evidence type="ECO:0000259" key="3">
    <source>
        <dbReference type="Pfam" id="PF02826"/>
    </source>
</evidence>
<dbReference type="Proteomes" id="UP000077868">
    <property type="component" value="Chromosome"/>
</dbReference>
<evidence type="ECO:0000256" key="2">
    <source>
        <dbReference type="ARBA" id="ARBA00023027"/>
    </source>
</evidence>
<dbReference type="InterPro" id="IPR006140">
    <property type="entry name" value="D-isomer_DH_NAD-bd"/>
</dbReference>
<dbReference type="GO" id="GO:0051287">
    <property type="term" value="F:NAD binding"/>
    <property type="evidence" value="ECO:0007669"/>
    <property type="project" value="InterPro"/>
</dbReference>
<protein>
    <submittedName>
        <fullName evidence="4">Glyoxylate/hydroxypyruvate reductase A</fullName>
        <ecNumber evidence="4">1.1.1.79</ecNumber>
    </submittedName>
</protein>
<dbReference type="STRING" id="1300347.I601_0642"/>
<reference evidence="4 5" key="1">
    <citation type="submission" date="2016-03" db="EMBL/GenBank/DDBJ databases">
        <title>Complete genome sequence of a soil Actinobacterium, Nocardioides dokdonensis FR1436.</title>
        <authorList>
            <person name="Kwon S.-K."/>
            <person name="Kim K."/>
            <person name="Kim J.F."/>
        </authorList>
    </citation>
    <scope>NUCLEOTIDE SEQUENCE [LARGE SCALE GENOMIC DNA]</scope>
    <source>
        <strain evidence="4 5">FR1436</strain>
    </source>
</reference>
<dbReference type="Gene3D" id="3.40.50.720">
    <property type="entry name" value="NAD(P)-binding Rossmann-like Domain"/>
    <property type="match status" value="2"/>
</dbReference>
<dbReference type="InterPro" id="IPR036291">
    <property type="entry name" value="NAD(P)-bd_dom_sf"/>
</dbReference>
<dbReference type="PROSITE" id="PS00671">
    <property type="entry name" value="D_2_HYDROXYACID_DH_3"/>
    <property type="match status" value="1"/>
</dbReference>
<dbReference type="Pfam" id="PF02826">
    <property type="entry name" value="2-Hacid_dh_C"/>
    <property type="match status" value="1"/>
</dbReference>
<evidence type="ECO:0000313" key="5">
    <source>
        <dbReference type="Proteomes" id="UP000077868"/>
    </source>
</evidence>
<dbReference type="InterPro" id="IPR029753">
    <property type="entry name" value="D-isomer_DH_CS"/>
</dbReference>
<dbReference type="SUPFAM" id="SSF52283">
    <property type="entry name" value="Formate/glycerate dehydrogenase catalytic domain-like"/>
    <property type="match status" value="1"/>
</dbReference>
<dbReference type="AlphaFoldDB" id="A0A1A9GFS0"/>
<dbReference type="PANTHER" id="PTHR43333">
    <property type="entry name" value="2-HACID_DH_C DOMAIN-CONTAINING PROTEIN"/>
    <property type="match status" value="1"/>
</dbReference>
<sequence>MPDLPEAPGAPPVVVLVPEDPGASVLTRLPGVRAVVYRPGAPLPPEAARAEVLVAHGIEPEDAPPLLAALPRLRMVQLFSSGVERWVGVVPQGVRLSNADHVHGVAVAEWVVAQLLAHVRDLAAYRTKQQECRWEAHRTGTLVGARVLVFGSGDIGEGVRARLVPFGCEVTMVGRTARAGVLDQAAGVAAVPAHDVVVLALPLVESTTGMVGAGFLASMRDGAVLVNVGRGPLVDTDALLAESRTGRLHAILDVTDPEPLPADHPLWTAPGVVVTPHAAAITADIRERIWAAVARKVAAHLTV</sequence>
<dbReference type="RefSeq" id="WP_218917743.1">
    <property type="nucleotide sequence ID" value="NZ_CP015079.1"/>
</dbReference>
<name>A0A1A9GFS0_9ACTN</name>